<comment type="caution">
    <text evidence="1">The sequence shown here is derived from an EMBL/GenBank/DDBJ whole genome shotgun (WGS) entry which is preliminary data.</text>
</comment>
<feature type="non-terminal residue" evidence="1">
    <location>
        <position position="1"/>
    </location>
</feature>
<proteinExistence type="predicted"/>
<accession>A0A8J6YNU5</accession>
<reference evidence="1" key="1">
    <citation type="submission" date="2020-10" db="EMBL/GenBank/DDBJ databases">
        <title>Genome sequence of the unusual species of purple photosynthetic bacteria, Phaeovibrio sulfidiphilus DSM 23193, type strain.</title>
        <authorList>
            <person name="Kyndt J.A."/>
            <person name="Meyer T.E."/>
        </authorList>
    </citation>
    <scope>NUCLEOTIDE SEQUENCE</scope>
    <source>
        <strain evidence="1">DSM 23193</strain>
    </source>
</reference>
<name>A0A8J6YNU5_9PROT</name>
<feature type="non-terminal residue" evidence="1">
    <location>
        <position position="102"/>
    </location>
</feature>
<evidence type="ECO:0000313" key="1">
    <source>
        <dbReference type="EMBL" id="MBE1238020.1"/>
    </source>
</evidence>
<dbReference type="Proteomes" id="UP000631034">
    <property type="component" value="Unassembled WGS sequence"/>
</dbReference>
<gene>
    <name evidence="1" type="ORF">IHV25_10280</name>
</gene>
<organism evidence="1 2">
    <name type="scientific">Phaeovibrio sulfidiphilus</name>
    <dbReference type="NCBI Taxonomy" id="1220600"/>
    <lineage>
        <taxon>Bacteria</taxon>
        <taxon>Pseudomonadati</taxon>
        <taxon>Pseudomonadota</taxon>
        <taxon>Alphaproteobacteria</taxon>
        <taxon>Rhodospirillales</taxon>
        <taxon>Rhodospirillaceae</taxon>
        <taxon>Phaeovibrio</taxon>
    </lineage>
</organism>
<protein>
    <submittedName>
        <fullName evidence="1">Uncharacterized protein</fullName>
    </submittedName>
</protein>
<keyword evidence="2" id="KW-1185">Reference proteome</keyword>
<evidence type="ECO:0000313" key="2">
    <source>
        <dbReference type="Proteomes" id="UP000631034"/>
    </source>
</evidence>
<sequence length="102" mass="10507">VSAADKETNYTPATRKMELTGNASATFDVNLDFANGYSIATDATMIVRGQSVKGDIANAGTFVFDIGAGKELAYTDKMSGGGKVFKEGDGKVLLSGDQSGAT</sequence>
<dbReference type="RefSeq" id="WP_192535032.1">
    <property type="nucleotide sequence ID" value="NZ_JACZHT010000031.1"/>
</dbReference>
<dbReference type="EMBL" id="JACZHT010000031">
    <property type="protein sequence ID" value="MBE1238020.1"/>
    <property type="molecule type" value="Genomic_DNA"/>
</dbReference>
<dbReference type="AlphaFoldDB" id="A0A8J6YNU5"/>